<dbReference type="Gene3D" id="1.10.260.40">
    <property type="entry name" value="lambda repressor-like DNA-binding domains"/>
    <property type="match status" value="1"/>
</dbReference>
<dbReference type="GO" id="GO:0003677">
    <property type="term" value="F:DNA binding"/>
    <property type="evidence" value="ECO:0007669"/>
    <property type="project" value="UniProtKB-KW"/>
</dbReference>
<dbReference type="CDD" id="cd00093">
    <property type="entry name" value="HTH_XRE"/>
    <property type="match status" value="1"/>
</dbReference>
<evidence type="ECO:0000259" key="2">
    <source>
        <dbReference type="PROSITE" id="PS50943"/>
    </source>
</evidence>
<dbReference type="EMBL" id="DVMM01000031">
    <property type="protein sequence ID" value="HIU28967.1"/>
    <property type="molecule type" value="Genomic_DNA"/>
</dbReference>
<name>A0A9D1I6X6_9CLOT</name>
<reference evidence="3" key="1">
    <citation type="submission" date="2020-10" db="EMBL/GenBank/DDBJ databases">
        <authorList>
            <person name="Gilroy R."/>
        </authorList>
    </citation>
    <scope>NUCLEOTIDE SEQUENCE</scope>
    <source>
        <strain evidence="3">CHK195-4489</strain>
    </source>
</reference>
<reference evidence="3" key="2">
    <citation type="journal article" date="2021" name="PeerJ">
        <title>Extensive microbial diversity within the chicken gut microbiome revealed by metagenomics and culture.</title>
        <authorList>
            <person name="Gilroy R."/>
            <person name="Ravi A."/>
            <person name="Getino M."/>
            <person name="Pursley I."/>
            <person name="Horton D.L."/>
            <person name="Alikhan N.F."/>
            <person name="Baker D."/>
            <person name="Gharbi K."/>
            <person name="Hall N."/>
            <person name="Watson M."/>
            <person name="Adriaenssens E.M."/>
            <person name="Foster-Nyarko E."/>
            <person name="Jarju S."/>
            <person name="Secka A."/>
            <person name="Antonio M."/>
            <person name="Oren A."/>
            <person name="Chaudhuri R.R."/>
            <person name="La Ragione R."/>
            <person name="Hildebrand F."/>
            <person name="Pallen M.J."/>
        </authorList>
    </citation>
    <scope>NUCLEOTIDE SEQUENCE</scope>
    <source>
        <strain evidence="3">CHK195-4489</strain>
    </source>
</reference>
<dbReference type="InterPro" id="IPR001387">
    <property type="entry name" value="Cro/C1-type_HTH"/>
</dbReference>
<dbReference type="InterPro" id="IPR010982">
    <property type="entry name" value="Lambda_DNA-bd_dom_sf"/>
</dbReference>
<dbReference type="PANTHER" id="PTHR46558">
    <property type="entry name" value="TRACRIPTIONAL REGULATORY PROTEIN-RELATED-RELATED"/>
    <property type="match status" value="1"/>
</dbReference>
<evidence type="ECO:0000313" key="3">
    <source>
        <dbReference type="EMBL" id="HIU28967.1"/>
    </source>
</evidence>
<dbReference type="SMART" id="SM00530">
    <property type="entry name" value="HTH_XRE"/>
    <property type="match status" value="1"/>
</dbReference>
<protein>
    <submittedName>
        <fullName evidence="3">Helix-turn-helix transcriptional regulator</fullName>
    </submittedName>
</protein>
<accession>A0A9D1I6X6</accession>
<dbReference type="PANTHER" id="PTHR46558:SF11">
    <property type="entry name" value="HTH-TYPE TRANSCRIPTIONAL REGULATOR XRE"/>
    <property type="match status" value="1"/>
</dbReference>
<keyword evidence="1" id="KW-0238">DNA-binding</keyword>
<dbReference type="Pfam" id="PF01381">
    <property type="entry name" value="HTH_3"/>
    <property type="match status" value="1"/>
</dbReference>
<dbReference type="Proteomes" id="UP000824089">
    <property type="component" value="Unassembled WGS sequence"/>
</dbReference>
<evidence type="ECO:0000313" key="4">
    <source>
        <dbReference type="Proteomes" id="UP000824089"/>
    </source>
</evidence>
<proteinExistence type="predicted"/>
<sequence length="72" mass="8035">MNLEIGAIIKNLRTQHKITQDQLATFLGVTPQAISRWEAGNGYPDIETLPSIANFFSVSTDELLGMNRTEKE</sequence>
<feature type="domain" description="HTH cro/C1-type" evidence="2">
    <location>
        <begin position="9"/>
        <end position="63"/>
    </location>
</feature>
<dbReference type="AlphaFoldDB" id="A0A9D1I6X6"/>
<dbReference type="SUPFAM" id="SSF47413">
    <property type="entry name" value="lambda repressor-like DNA-binding domains"/>
    <property type="match status" value="1"/>
</dbReference>
<comment type="caution">
    <text evidence="3">The sequence shown here is derived from an EMBL/GenBank/DDBJ whole genome shotgun (WGS) entry which is preliminary data.</text>
</comment>
<evidence type="ECO:0000256" key="1">
    <source>
        <dbReference type="ARBA" id="ARBA00023125"/>
    </source>
</evidence>
<organism evidence="3 4">
    <name type="scientific">Candidatus Egerieisoma faecipullorum</name>
    <dbReference type="NCBI Taxonomy" id="2840963"/>
    <lineage>
        <taxon>Bacteria</taxon>
        <taxon>Bacillati</taxon>
        <taxon>Bacillota</taxon>
        <taxon>Clostridia</taxon>
        <taxon>Eubacteriales</taxon>
        <taxon>Clostridiaceae</taxon>
        <taxon>Clostridiaceae incertae sedis</taxon>
        <taxon>Candidatus Egerieisoma</taxon>
    </lineage>
</organism>
<dbReference type="PROSITE" id="PS50943">
    <property type="entry name" value="HTH_CROC1"/>
    <property type="match status" value="1"/>
</dbReference>
<feature type="non-terminal residue" evidence="3">
    <location>
        <position position="72"/>
    </location>
</feature>
<gene>
    <name evidence="3" type="ORF">IAD50_01570</name>
</gene>